<gene>
    <name evidence="1" type="ORF">AVEN_98716_1</name>
</gene>
<evidence type="ECO:0000313" key="1">
    <source>
        <dbReference type="EMBL" id="GBM64215.1"/>
    </source>
</evidence>
<comment type="caution">
    <text evidence="1">The sequence shown here is derived from an EMBL/GenBank/DDBJ whole genome shotgun (WGS) entry which is preliminary data.</text>
</comment>
<accession>A0A4Y2HFZ9</accession>
<dbReference type="AlphaFoldDB" id="A0A4Y2HFZ9"/>
<organism evidence="1 2">
    <name type="scientific">Araneus ventricosus</name>
    <name type="common">Orbweaver spider</name>
    <name type="synonym">Epeira ventricosa</name>
    <dbReference type="NCBI Taxonomy" id="182803"/>
    <lineage>
        <taxon>Eukaryota</taxon>
        <taxon>Metazoa</taxon>
        <taxon>Ecdysozoa</taxon>
        <taxon>Arthropoda</taxon>
        <taxon>Chelicerata</taxon>
        <taxon>Arachnida</taxon>
        <taxon>Araneae</taxon>
        <taxon>Araneomorphae</taxon>
        <taxon>Entelegynae</taxon>
        <taxon>Araneoidea</taxon>
        <taxon>Araneidae</taxon>
        <taxon>Araneus</taxon>
    </lineage>
</organism>
<sequence length="103" mass="11680">MQRTPADIGTTRHRRWAQKCKTTSIVGGTGNKTPLLIRRLLIRVLVVPSGGGCCPGPICVYAPESWRNAVFPPHPPQRIANRLLCTCKRYWNCDRRLCSCRNY</sequence>
<reference evidence="1 2" key="1">
    <citation type="journal article" date="2019" name="Sci. Rep.">
        <title>Orb-weaving spider Araneus ventricosus genome elucidates the spidroin gene catalogue.</title>
        <authorList>
            <person name="Kono N."/>
            <person name="Nakamura H."/>
            <person name="Ohtoshi R."/>
            <person name="Moran D.A.P."/>
            <person name="Shinohara A."/>
            <person name="Yoshida Y."/>
            <person name="Fujiwara M."/>
            <person name="Mori M."/>
            <person name="Tomita M."/>
            <person name="Arakawa K."/>
        </authorList>
    </citation>
    <scope>NUCLEOTIDE SEQUENCE [LARGE SCALE GENOMIC DNA]</scope>
</reference>
<evidence type="ECO:0000313" key="2">
    <source>
        <dbReference type="Proteomes" id="UP000499080"/>
    </source>
</evidence>
<dbReference type="EMBL" id="BGPR01001916">
    <property type="protein sequence ID" value="GBM64215.1"/>
    <property type="molecule type" value="Genomic_DNA"/>
</dbReference>
<name>A0A4Y2HFZ9_ARAVE</name>
<protein>
    <submittedName>
        <fullName evidence="1">Uncharacterized protein</fullName>
    </submittedName>
</protein>
<dbReference type="Proteomes" id="UP000499080">
    <property type="component" value="Unassembled WGS sequence"/>
</dbReference>
<keyword evidence="2" id="KW-1185">Reference proteome</keyword>
<proteinExistence type="predicted"/>